<keyword evidence="5" id="KW-1185">Reference proteome</keyword>
<proteinExistence type="predicted"/>
<dbReference type="OrthoDB" id="9795573at2"/>
<evidence type="ECO:0000256" key="1">
    <source>
        <dbReference type="ARBA" id="ARBA00022908"/>
    </source>
</evidence>
<dbReference type="Gene3D" id="1.10.443.10">
    <property type="entry name" value="Intergrase catalytic core"/>
    <property type="match status" value="1"/>
</dbReference>
<dbReference type="GO" id="GO:0003677">
    <property type="term" value="F:DNA binding"/>
    <property type="evidence" value="ECO:0007669"/>
    <property type="project" value="InterPro"/>
</dbReference>
<comment type="caution">
    <text evidence="4">The sequence shown here is derived from an EMBL/GenBank/DDBJ whole genome shotgun (WGS) entry which is preliminary data.</text>
</comment>
<organism evidence="4 5">
    <name type="scientific">Neiella marina</name>
    <dbReference type="NCBI Taxonomy" id="508461"/>
    <lineage>
        <taxon>Bacteria</taxon>
        <taxon>Pseudomonadati</taxon>
        <taxon>Pseudomonadota</taxon>
        <taxon>Gammaproteobacteria</taxon>
        <taxon>Alteromonadales</taxon>
        <taxon>Echinimonadaceae</taxon>
        <taxon>Neiella</taxon>
    </lineage>
</organism>
<dbReference type="GO" id="GO:0006310">
    <property type="term" value="P:DNA recombination"/>
    <property type="evidence" value="ECO:0007669"/>
    <property type="project" value="UniProtKB-KW"/>
</dbReference>
<dbReference type="EMBL" id="BMDX01000002">
    <property type="protein sequence ID" value="GGA67061.1"/>
    <property type="molecule type" value="Genomic_DNA"/>
</dbReference>
<gene>
    <name evidence="4" type="ORF">GCM10011369_05840</name>
</gene>
<dbReference type="PANTHER" id="PTHR30349">
    <property type="entry name" value="PHAGE INTEGRASE-RELATED"/>
    <property type="match status" value="1"/>
</dbReference>
<keyword evidence="1" id="KW-0229">DNA integration</keyword>
<evidence type="ECO:0000256" key="2">
    <source>
        <dbReference type="ARBA" id="ARBA00023172"/>
    </source>
</evidence>
<keyword evidence="2" id="KW-0233">DNA recombination</keyword>
<dbReference type="RefSeq" id="WP_087504462.1">
    <property type="nucleotide sequence ID" value="NZ_BMDX01000002.1"/>
</dbReference>
<feature type="domain" description="Tyr recombinase" evidence="3">
    <location>
        <begin position="109"/>
        <end position="293"/>
    </location>
</feature>
<evidence type="ECO:0000259" key="3">
    <source>
        <dbReference type="PROSITE" id="PS51898"/>
    </source>
</evidence>
<dbReference type="PROSITE" id="PS51898">
    <property type="entry name" value="TYR_RECOMBINASE"/>
    <property type="match status" value="1"/>
</dbReference>
<dbReference type="GO" id="GO:0015074">
    <property type="term" value="P:DNA integration"/>
    <property type="evidence" value="ECO:0007669"/>
    <property type="project" value="UniProtKB-KW"/>
</dbReference>
<protein>
    <submittedName>
        <fullName evidence="4">Integrase</fullName>
    </submittedName>
</protein>
<accession>A0A8J2U2T4</accession>
<sequence>MQNKSPTSLYLERLKATGRAAIKSQLKQARDYFEWHGLVEKQPFHSLSYIQIEALKQARLVEGASARSINHLLCAIRAITKIAFLSGLVTEKQWLQVQSIQRLKTFPTTKGAALAADEVCELLSVYRQNKRLVPVRNTAILAMLLSTGLRRSELIALKLSHFCAEELAIEVKHGKGGKPRVQYMPQWAADDLDNWLEVRGLGSGYLFNPFLGEEPQLHRKLSATSIYNIVSRATEDLLDSRCSPHDMRRTYISQLLNENVDLLTVCKMAGHSSVTTTQIYDKRDEQNLIASGRGLSFSGGTSNRRQRR</sequence>
<dbReference type="Pfam" id="PF00589">
    <property type="entry name" value="Phage_integrase"/>
    <property type="match status" value="1"/>
</dbReference>
<reference evidence="5" key="1">
    <citation type="journal article" date="2019" name="Int. J. Syst. Evol. Microbiol.">
        <title>The Global Catalogue of Microorganisms (GCM) 10K type strain sequencing project: providing services to taxonomists for standard genome sequencing and annotation.</title>
        <authorList>
            <consortium name="The Broad Institute Genomics Platform"/>
            <consortium name="The Broad Institute Genome Sequencing Center for Infectious Disease"/>
            <person name="Wu L."/>
            <person name="Ma J."/>
        </authorList>
    </citation>
    <scope>NUCLEOTIDE SEQUENCE [LARGE SCALE GENOMIC DNA]</scope>
    <source>
        <strain evidence="5">CGMCC 1.10130</strain>
    </source>
</reference>
<dbReference type="InterPro" id="IPR050090">
    <property type="entry name" value="Tyrosine_recombinase_XerCD"/>
</dbReference>
<name>A0A8J2U2T4_9GAMM</name>
<dbReference type="PANTHER" id="PTHR30349:SF90">
    <property type="entry name" value="TYROSINE RECOMBINASE XERD"/>
    <property type="match status" value="1"/>
</dbReference>
<dbReference type="InterPro" id="IPR002104">
    <property type="entry name" value="Integrase_catalytic"/>
</dbReference>
<evidence type="ECO:0000313" key="4">
    <source>
        <dbReference type="EMBL" id="GGA67061.1"/>
    </source>
</evidence>
<dbReference type="SUPFAM" id="SSF56349">
    <property type="entry name" value="DNA breaking-rejoining enzymes"/>
    <property type="match status" value="1"/>
</dbReference>
<dbReference type="InterPro" id="IPR013762">
    <property type="entry name" value="Integrase-like_cat_sf"/>
</dbReference>
<dbReference type="AlphaFoldDB" id="A0A8J2U2T4"/>
<evidence type="ECO:0000313" key="5">
    <source>
        <dbReference type="Proteomes" id="UP000619743"/>
    </source>
</evidence>
<dbReference type="InterPro" id="IPR011010">
    <property type="entry name" value="DNA_brk_join_enz"/>
</dbReference>
<dbReference type="CDD" id="cd00397">
    <property type="entry name" value="DNA_BRE_C"/>
    <property type="match status" value="1"/>
</dbReference>
<dbReference type="Proteomes" id="UP000619743">
    <property type="component" value="Unassembled WGS sequence"/>
</dbReference>